<protein>
    <submittedName>
        <fullName evidence="2">Uncharacterized protein</fullName>
    </submittedName>
</protein>
<feature type="region of interest" description="Disordered" evidence="1">
    <location>
        <begin position="78"/>
        <end position="97"/>
    </location>
</feature>
<proteinExistence type="predicted"/>
<sequence length="149" mass="16646">MIAIVAITIAVVGVGCHRLFFLTDYDGGHCCYCSNCSCYCIAVIRIIMQFAKTSGFAQANLIIPSPNDDNNRACLTTRESTSQPTIQPTSQPNSQPTSQPGLYVYKYINAHKTIFRHFLALVVGLNVFMYKHLLQATSRRTIDKEEYVT</sequence>
<dbReference type="VEuPathDB" id="VectorBase:GBRI020172"/>
<dbReference type="EnsemblMetazoa" id="GBRI020172-RA">
    <property type="protein sequence ID" value="GBRI020172-PA"/>
    <property type="gene ID" value="GBRI020172"/>
</dbReference>
<accession>A0A1A9WHM7</accession>
<evidence type="ECO:0000256" key="1">
    <source>
        <dbReference type="SAM" id="MobiDB-lite"/>
    </source>
</evidence>
<evidence type="ECO:0000313" key="3">
    <source>
        <dbReference type="Proteomes" id="UP000091820"/>
    </source>
</evidence>
<organism evidence="2 3">
    <name type="scientific">Glossina brevipalpis</name>
    <dbReference type="NCBI Taxonomy" id="37001"/>
    <lineage>
        <taxon>Eukaryota</taxon>
        <taxon>Metazoa</taxon>
        <taxon>Ecdysozoa</taxon>
        <taxon>Arthropoda</taxon>
        <taxon>Hexapoda</taxon>
        <taxon>Insecta</taxon>
        <taxon>Pterygota</taxon>
        <taxon>Neoptera</taxon>
        <taxon>Endopterygota</taxon>
        <taxon>Diptera</taxon>
        <taxon>Brachycera</taxon>
        <taxon>Muscomorpha</taxon>
        <taxon>Hippoboscoidea</taxon>
        <taxon>Glossinidae</taxon>
        <taxon>Glossina</taxon>
    </lineage>
</organism>
<evidence type="ECO:0000313" key="2">
    <source>
        <dbReference type="EnsemblMetazoa" id="GBRI020172-PA"/>
    </source>
</evidence>
<reference evidence="2" key="2">
    <citation type="submission" date="2020-05" db="UniProtKB">
        <authorList>
            <consortium name="EnsemblMetazoa"/>
        </authorList>
    </citation>
    <scope>IDENTIFICATION</scope>
    <source>
        <strain evidence="2">IAEA</strain>
    </source>
</reference>
<reference evidence="3" key="1">
    <citation type="submission" date="2014-03" db="EMBL/GenBank/DDBJ databases">
        <authorList>
            <person name="Aksoy S."/>
            <person name="Warren W."/>
            <person name="Wilson R.K."/>
        </authorList>
    </citation>
    <scope>NUCLEOTIDE SEQUENCE [LARGE SCALE GENOMIC DNA]</scope>
    <source>
        <strain evidence="3">IAEA</strain>
    </source>
</reference>
<name>A0A1A9WHM7_9MUSC</name>
<keyword evidence="3" id="KW-1185">Reference proteome</keyword>
<dbReference type="Proteomes" id="UP000091820">
    <property type="component" value="Unassembled WGS sequence"/>
</dbReference>
<dbReference type="AlphaFoldDB" id="A0A1A9WHM7"/>